<gene>
    <name evidence="1" type="ORF">SAMN00790413_01979</name>
</gene>
<dbReference type="OrthoDB" id="60113at2"/>
<accession>A0A1W1VJC0</accession>
<dbReference type="EMBL" id="FWWU01000009">
    <property type="protein sequence ID" value="SMB93426.1"/>
    <property type="molecule type" value="Genomic_DNA"/>
</dbReference>
<organism evidence="1 2">
    <name type="scientific">Deinococcus hopiensis KR-140</name>
    <dbReference type="NCBI Taxonomy" id="695939"/>
    <lineage>
        <taxon>Bacteria</taxon>
        <taxon>Thermotogati</taxon>
        <taxon>Deinococcota</taxon>
        <taxon>Deinococci</taxon>
        <taxon>Deinococcales</taxon>
        <taxon>Deinococcaceae</taxon>
        <taxon>Deinococcus</taxon>
    </lineage>
</organism>
<protein>
    <submittedName>
        <fullName evidence="1">Uncharacterized protein</fullName>
    </submittedName>
</protein>
<keyword evidence="2" id="KW-1185">Reference proteome</keyword>
<dbReference type="RefSeq" id="WP_084049336.1">
    <property type="nucleotide sequence ID" value="NZ_FWWU01000009.1"/>
</dbReference>
<evidence type="ECO:0000313" key="2">
    <source>
        <dbReference type="Proteomes" id="UP000192582"/>
    </source>
</evidence>
<evidence type="ECO:0000313" key="1">
    <source>
        <dbReference type="EMBL" id="SMB93426.1"/>
    </source>
</evidence>
<reference evidence="1 2" key="1">
    <citation type="submission" date="2017-04" db="EMBL/GenBank/DDBJ databases">
        <authorList>
            <person name="Afonso C.L."/>
            <person name="Miller P.J."/>
            <person name="Scott M.A."/>
            <person name="Spackman E."/>
            <person name="Goraichik I."/>
            <person name="Dimitrov K.M."/>
            <person name="Suarez D.L."/>
            <person name="Swayne D.E."/>
        </authorList>
    </citation>
    <scope>NUCLEOTIDE SEQUENCE [LARGE SCALE GENOMIC DNA]</scope>
    <source>
        <strain evidence="1 2">KR-140</strain>
    </source>
</reference>
<dbReference type="Proteomes" id="UP000192582">
    <property type="component" value="Unassembled WGS sequence"/>
</dbReference>
<proteinExistence type="predicted"/>
<name>A0A1W1VJC0_9DEIO</name>
<dbReference type="STRING" id="695939.SAMN00790413_01979"/>
<sequence>MGEAKRRKALGLMPTVHPFEATLDTDGTVTFTRASEDADLREQLLSALRRTQPTGTGWATQYRREYIMAGLPQKLIETREDLEAIAVPPLRRLTGELVFNPDRRALDADTQNVRREYHALENGAYLRVRREEHSVDGLRWGTLPTADMQERLQYLIQHPLAAEEGEVQATYQAEHWQAGRIDIEPDPPAEQLEDLERLVRMWHGVTPEDWADSHAQALEVAGEEADESQVPLARRVRIELRELTPFSLPLSVLSDYGVALDNVAYTIDGETWLSYGEPGEALEDEQGELGELLSQMLDVETVPVTVWADGRVEWEEGTLPEEHAERIRDELLQATGAGNPEAWAAFTGGVLRDMFADEAPHLAEHDALPVPVGMKIDLPADSVSDPEDPAQYFIESEVTFDGQQWRDLYAEDVPEELAALVPPSEPN</sequence>
<dbReference type="AlphaFoldDB" id="A0A1W1VJC0"/>